<accession>A0ABN7P5Y9</accession>
<evidence type="ECO:0008006" key="5">
    <source>
        <dbReference type="Google" id="ProtNLM"/>
    </source>
</evidence>
<dbReference type="InterPro" id="IPR018247">
    <property type="entry name" value="EF_Hand_1_Ca_BS"/>
</dbReference>
<evidence type="ECO:0000313" key="4">
    <source>
        <dbReference type="Proteomes" id="UP001153148"/>
    </source>
</evidence>
<evidence type="ECO:0000256" key="1">
    <source>
        <dbReference type="ARBA" id="ARBA00022837"/>
    </source>
</evidence>
<sequence length="150" mass="17201">GNQAPEGGRPLEDTDRRKARENPRVRCTLAIDSHTLRLTLSLITECERINKAQFNTNLIKMFKTEYNRKSPPPSTEDMQVDLERAVLNWKFSSLDLNGDDYLSSVEYKDLSRMVRKAVKPKKCSKVFTKTLRQRRGPADLARRVGFLSGT</sequence>
<organism evidence="3 4">
    <name type="scientific">Timema podura</name>
    <name type="common">Walking stick</name>
    <dbReference type="NCBI Taxonomy" id="61482"/>
    <lineage>
        <taxon>Eukaryota</taxon>
        <taxon>Metazoa</taxon>
        <taxon>Ecdysozoa</taxon>
        <taxon>Arthropoda</taxon>
        <taxon>Hexapoda</taxon>
        <taxon>Insecta</taxon>
        <taxon>Pterygota</taxon>
        <taxon>Neoptera</taxon>
        <taxon>Polyneoptera</taxon>
        <taxon>Phasmatodea</taxon>
        <taxon>Timematodea</taxon>
        <taxon>Timematoidea</taxon>
        <taxon>Timematidae</taxon>
        <taxon>Timema</taxon>
    </lineage>
</organism>
<feature type="region of interest" description="Disordered" evidence="2">
    <location>
        <begin position="1"/>
        <end position="20"/>
    </location>
</feature>
<dbReference type="EMBL" id="CAJPIN010025363">
    <property type="protein sequence ID" value="CAG2063276.1"/>
    <property type="molecule type" value="Genomic_DNA"/>
</dbReference>
<dbReference type="InterPro" id="IPR011992">
    <property type="entry name" value="EF-hand-dom_pair"/>
</dbReference>
<protein>
    <recommendedName>
        <fullName evidence="5">EF-hand domain-containing protein</fullName>
    </recommendedName>
</protein>
<dbReference type="Gene3D" id="1.10.238.10">
    <property type="entry name" value="EF-hand"/>
    <property type="match status" value="1"/>
</dbReference>
<dbReference type="SUPFAM" id="SSF47473">
    <property type="entry name" value="EF-hand"/>
    <property type="match status" value="1"/>
</dbReference>
<dbReference type="Proteomes" id="UP001153148">
    <property type="component" value="Unassembled WGS sequence"/>
</dbReference>
<feature type="compositionally biased region" description="Basic and acidic residues" evidence="2">
    <location>
        <begin position="9"/>
        <end position="20"/>
    </location>
</feature>
<name>A0ABN7P5Y9_TIMPD</name>
<keyword evidence="4" id="KW-1185">Reference proteome</keyword>
<proteinExistence type="predicted"/>
<feature type="non-terminal residue" evidence="3">
    <location>
        <position position="1"/>
    </location>
</feature>
<evidence type="ECO:0000256" key="2">
    <source>
        <dbReference type="SAM" id="MobiDB-lite"/>
    </source>
</evidence>
<dbReference type="PROSITE" id="PS00018">
    <property type="entry name" value="EF_HAND_1"/>
    <property type="match status" value="1"/>
</dbReference>
<gene>
    <name evidence="3" type="ORF">TPAB3V08_LOCUS10223</name>
</gene>
<comment type="caution">
    <text evidence="3">The sequence shown here is derived from an EMBL/GenBank/DDBJ whole genome shotgun (WGS) entry which is preliminary data.</text>
</comment>
<keyword evidence="1" id="KW-0106">Calcium</keyword>
<evidence type="ECO:0000313" key="3">
    <source>
        <dbReference type="EMBL" id="CAG2063276.1"/>
    </source>
</evidence>
<reference evidence="3" key="1">
    <citation type="submission" date="2021-03" db="EMBL/GenBank/DDBJ databases">
        <authorList>
            <person name="Tran Van P."/>
        </authorList>
    </citation>
    <scope>NUCLEOTIDE SEQUENCE</scope>
</reference>